<reference evidence="3" key="1">
    <citation type="submission" date="2022-11" db="UniProtKB">
        <authorList>
            <consortium name="WormBaseParasite"/>
        </authorList>
    </citation>
    <scope>IDENTIFICATION</scope>
</reference>
<dbReference type="AlphaFoldDB" id="A0A914NV38"/>
<evidence type="ECO:0000313" key="2">
    <source>
        <dbReference type="Proteomes" id="UP000887563"/>
    </source>
</evidence>
<keyword evidence="2" id="KW-1185">Reference proteome</keyword>
<organism evidence="2 3">
    <name type="scientific">Meloidogyne incognita</name>
    <name type="common">Southern root-knot nematode worm</name>
    <name type="synonym">Oxyuris incognita</name>
    <dbReference type="NCBI Taxonomy" id="6306"/>
    <lineage>
        <taxon>Eukaryota</taxon>
        <taxon>Metazoa</taxon>
        <taxon>Ecdysozoa</taxon>
        <taxon>Nematoda</taxon>
        <taxon>Chromadorea</taxon>
        <taxon>Rhabditida</taxon>
        <taxon>Tylenchina</taxon>
        <taxon>Tylenchomorpha</taxon>
        <taxon>Tylenchoidea</taxon>
        <taxon>Meloidogynidae</taxon>
        <taxon>Meloidogyninae</taxon>
        <taxon>Meloidogyne</taxon>
        <taxon>Meloidogyne incognita group</taxon>
    </lineage>
</organism>
<dbReference type="Proteomes" id="UP000887563">
    <property type="component" value="Unplaced"/>
</dbReference>
<feature type="region of interest" description="Disordered" evidence="1">
    <location>
        <begin position="97"/>
        <end position="287"/>
    </location>
</feature>
<feature type="region of interest" description="Disordered" evidence="1">
    <location>
        <begin position="1"/>
        <end position="63"/>
    </location>
</feature>
<dbReference type="WBParaSite" id="Minc3s11147g44656">
    <property type="protein sequence ID" value="Minc3s11147g44656"/>
    <property type="gene ID" value="Minc3s11147g44656"/>
</dbReference>
<feature type="compositionally biased region" description="Polar residues" evidence="1">
    <location>
        <begin position="204"/>
        <end position="213"/>
    </location>
</feature>
<proteinExistence type="predicted"/>
<evidence type="ECO:0000313" key="3">
    <source>
        <dbReference type="WBParaSite" id="Minc3s11147g44656"/>
    </source>
</evidence>
<name>A0A914NV38_MELIC</name>
<evidence type="ECO:0000256" key="1">
    <source>
        <dbReference type="SAM" id="MobiDB-lite"/>
    </source>
</evidence>
<accession>A0A914NV38</accession>
<feature type="compositionally biased region" description="Basic and acidic residues" evidence="1">
    <location>
        <begin position="30"/>
        <end position="53"/>
    </location>
</feature>
<sequence>MEEGGNCSTFDSGTGDSAKNSSKKSRRDKKLKEEKTKIVDDDGGKGEGRNGEEKIEEDQINGKILTKNVLLNEESSSLTQQKYNLIEETSGYISMLQIQNNNFEPKPGPSQQQQQQQIFNEPKNHLSSPISAKNKQKLSKKEENMNLSSKNSPLPPLPKNLTEFSEKIDNQQQHHLPFLRRRNFNNGSNGRGKENNNNNKLQHKPSQIANRTSVLLLEDRPLPQLPPQQQFSTNSDDDEIEDEKQEELEEDLVGEPEPPVYVNSTNDSGLGGCSSNAPKDYANTSKT</sequence>
<feature type="compositionally biased region" description="Polar residues" evidence="1">
    <location>
        <begin position="262"/>
        <end position="287"/>
    </location>
</feature>
<feature type="compositionally biased region" description="Polar residues" evidence="1">
    <location>
        <begin position="1"/>
        <end position="15"/>
    </location>
</feature>
<protein>
    <submittedName>
        <fullName evidence="3">Uncharacterized protein</fullName>
    </submittedName>
</protein>
<feature type="compositionally biased region" description="Acidic residues" evidence="1">
    <location>
        <begin position="235"/>
        <end position="254"/>
    </location>
</feature>